<reference evidence="3 4" key="2">
    <citation type="submission" date="2018-11" db="EMBL/GenBank/DDBJ databases">
        <authorList>
            <consortium name="Pathogen Informatics"/>
        </authorList>
    </citation>
    <scope>NUCLEOTIDE SEQUENCE [LARGE SCALE GENOMIC DNA]</scope>
    <source>
        <strain evidence="3 4">Egypt</strain>
    </source>
</reference>
<gene>
    <name evidence="3" type="ORF">ECPE_LOCUS11555</name>
</gene>
<dbReference type="InterPro" id="IPR000198">
    <property type="entry name" value="RhoGAP_dom"/>
</dbReference>
<dbReference type="Gene3D" id="1.20.58.90">
    <property type="match status" value="2"/>
</dbReference>
<accession>A0A183AX70</accession>
<dbReference type="AlphaFoldDB" id="A0A183AX70"/>
<dbReference type="Pfam" id="PF00620">
    <property type="entry name" value="RhoGAP"/>
    <property type="match status" value="2"/>
</dbReference>
<dbReference type="Gene3D" id="1.10.555.10">
    <property type="entry name" value="Rho GTPase activation protein"/>
    <property type="match status" value="2"/>
</dbReference>
<feature type="region of interest" description="Disordered" evidence="1">
    <location>
        <begin position="1"/>
        <end position="25"/>
    </location>
</feature>
<feature type="region of interest" description="Disordered" evidence="1">
    <location>
        <begin position="523"/>
        <end position="569"/>
    </location>
</feature>
<feature type="compositionally biased region" description="Polar residues" evidence="1">
    <location>
        <begin position="47"/>
        <end position="57"/>
    </location>
</feature>
<dbReference type="SMART" id="SM00324">
    <property type="entry name" value="RhoGAP"/>
    <property type="match status" value="1"/>
</dbReference>
<feature type="region of interest" description="Disordered" evidence="1">
    <location>
        <begin position="732"/>
        <end position="759"/>
    </location>
</feature>
<dbReference type="Proteomes" id="UP000272942">
    <property type="component" value="Unassembled WGS sequence"/>
</dbReference>
<reference evidence="5" key="1">
    <citation type="submission" date="2016-06" db="UniProtKB">
        <authorList>
            <consortium name="WormBaseParasite"/>
        </authorList>
    </citation>
    <scope>IDENTIFICATION</scope>
</reference>
<organism evidence="5">
    <name type="scientific">Echinostoma caproni</name>
    <dbReference type="NCBI Taxonomy" id="27848"/>
    <lineage>
        <taxon>Eukaryota</taxon>
        <taxon>Metazoa</taxon>
        <taxon>Spiralia</taxon>
        <taxon>Lophotrochozoa</taxon>
        <taxon>Platyhelminthes</taxon>
        <taxon>Trematoda</taxon>
        <taxon>Digenea</taxon>
        <taxon>Plagiorchiida</taxon>
        <taxon>Echinostomata</taxon>
        <taxon>Echinostomatoidea</taxon>
        <taxon>Echinostomatidae</taxon>
        <taxon>Echinostoma</taxon>
    </lineage>
</organism>
<dbReference type="GO" id="GO:0031267">
    <property type="term" value="F:small GTPase binding"/>
    <property type="evidence" value="ECO:0007669"/>
    <property type="project" value="InterPro"/>
</dbReference>
<evidence type="ECO:0000313" key="4">
    <source>
        <dbReference type="Proteomes" id="UP000272942"/>
    </source>
</evidence>
<dbReference type="PANTHER" id="PTHR12783">
    <property type="entry name" value="RALA BINDING PROTEIN 1 RALBP1"/>
    <property type="match status" value="1"/>
</dbReference>
<feature type="compositionally biased region" description="Low complexity" evidence="1">
    <location>
        <begin position="1"/>
        <end position="17"/>
    </location>
</feature>
<feature type="compositionally biased region" description="Pro residues" evidence="1">
    <location>
        <begin position="746"/>
        <end position="756"/>
    </location>
</feature>
<feature type="region of interest" description="Disordered" evidence="1">
    <location>
        <begin position="273"/>
        <end position="298"/>
    </location>
</feature>
<dbReference type="WBParaSite" id="ECPE_0001159001-mRNA-1">
    <property type="protein sequence ID" value="ECPE_0001159001-mRNA-1"/>
    <property type="gene ID" value="ECPE_0001159001"/>
</dbReference>
<feature type="region of interest" description="Disordered" evidence="1">
    <location>
        <begin position="39"/>
        <end position="63"/>
    </location>
</feature>
<evidence type="ECO:0000256" key="1">
    <source>
        <dbReference type="SAM" id="MobiDB-lite"/>
    </source>
</evidence>
<feature type="compositionally biased region" description="Basic residues" evidence="1">
    <location>
        <begin position="157"/>
        <end position="167"/>
    </location>
</feature>
<feature type="compositionally biased region" description="Basic and acidic residues" evidence="1">
    <location>
        <begin position="140"/>
        <end position="150"/>
    </location>
</feature>
<evidence type="ECO:0000259" key="2">
    <source>
        <dbReference type="PROSITE" id="PS50238"/>
    </source>
</evidence>
<feature type="region of interest" description="Disordered" evidence="1">
    <location>
        <begin position="79"/>
        <end position="181"/>
    </location>
</feature>
<dbReference type="PANTHER" id="PTHR12783:SF5">
    <property type="entry name" value="RALA-BINDING PROTEIN 1"/>
    <property type="match status" value="1"/>
</dbReference>
<dbReference type="PROSITE" id="PS50238">
    <property type="entry name" value="RHOGAP"/>
    <property type="match status" value="1"/>
</dbReference>
<dbReference type="EMBL" id="UZAN01051041">
    <property type="protein sequence ID" value="VDP88654.1"/>
    <property type="molecule type" value="Genomic_DNA"/>
</dbReference>
<dbReference type="InterPro" id="IPR039767">
    <property type="entry name" value="RALBP1"/>
</dbReference>
<proteinExistence type="predicted"/>
<name>A0A183AX70_9TREM</name>
<evidence type="ECO:0000313" key="3">
    <source>
        <dbReference type="EMBL" id="VDP88654.1"/>
    </source>
</evidence>
<keyword evidence="4" id="KW-1185">Reference proteome</keyword>
<dbReference type="OrthoDB" id="10033734at2759"/>
<feature type="compositionally biased region" description="Polar residues" evidence="1">
    <location>
        <begin position="523"/>
        <end position="544"/>
    </location>
</feature>
<sequence>MEVSMTTPTTTHLTDATNSCPGPPPLVSASVVPSAPVIISSPAPQFPQRTDPGTSDPHTVDRSGLAVRLVRKTKTNFLLSTSKKSRKAKSVLTPQTEKSTPAELRKPNPSHAPDVVVHVSEPSTPLHKEDRKRDKHAKSREKTSTGKSRMENVNSKSKGRSSLRKKSERASKVASVSTSNKDFPHKPVFGVRLSVAYERSPSHDGVPLPAFFRYCIDYVEQYGLSTEGIYRVPGVNSQIQALVTALDKGEDFLQIPPTSPSYYQLLEAMKHPAGSRGTHHTGVQSFDSASKGKGQTHAEPVLTTSLGPVMESVPAETPTVYESLARLVHQQLPRPHRYLLAWLLQHMVHIIDRAGENLMTQANIIIVLSPCLGISHRLLSLLLGPPPSDVHINLSLFDPSLPPADPENAGVDPSTWHWLFPHPAYLLRPYRAPLRPGPDLELPETNEELDLELHKQESLLYHLHEQIGQGDTSAEKEALLWEVQRLVTEIRRRKQLVDPDAIRAELSRQQAQLDRLHRAIAQNSSETSAELTGSGTQTDGSQPAGNVCGSDSAPTHRRRPAGSAKSRAEPVSLYSDELWEVQRQVTMLKRRLKQQEKLANTGSGHTSQQTGVPAIAVPSSNLSVSRSDVLVHPVGGVPLIIPTLSELDEEEVLNLTLRKLPLDIPSSAIPVVLSSVPPCPVPTSPTTTMATTTSVTEVTHSPDIEPDVTEAVKDTLTEVDVSVAPVDGKTVGDQASCAIGSDFSPPSDPPPPPPLPHISEPIEELSLEVCVSQRYLVFSLFMH</sequence>
<feature type="domain" description="Rho-GAP" evidence="2">
    <location>
        <begin position="191"/>
        <end position="401"/>
    </location>
</feature>
<protein>
    <submittedName>
        <fullName evidence="5">Rho-GAP domain-containing protein</fullName>
    </submittedName>
</protein>
<dbReference type="SUPFAM" id="SSF48350">
    <property type="entry name" value="GTPase activation domain, GAP"/>
    <property type="match status" value="1"/>
</dbReference>
<dbReference type="GO" id="GO:0007264">
    <property type="term" value="P:small GTPase-mediated signal transduction"/>
    <property type="evidence" value="ECO:0007669"/>
    <property type="project" value="InterPro"/>
</dbReference>
<evidence type="ECO:0000313" key="5">
    <source>
        <dbReference type="WBParaSite" id="ECPE_0001159001-mRNA-1"/>
    </source>
</evidence>
<dbReference type="InterPro" id="IPR008936">
    <property type="entry name" value="Rho_GTPase_activation_prot"/>
</dbReference>
<dbReference type="GO" id="GO:0005096">
    <property type="term" value="F:GTPase activator activity"/>
    <property type="evidence" value="ECO:0007669"/>
    <property type="project" value="InterPro"/>
</dbReference>